<organism evidence="2 3">
    <name type="scientific">Methylomonas koyamae</name>
    <dbReference type="NCBI Taxonomy" id="702114"/>
    <lineage>
        <taxon>Bacteria</taxon>
        <taxon>Pseudomonadati</taxon>
        <taxon>Pseudomonadota</taxon>
        <taxon>Gammaproteobacteria</taxon>
        <taxon>Methylococcales</taxon>
        <taxon>Methylococcaceae</taxon>
        <taxon>Methylomonas</taxon>
    </lineage>
</organism>
<name>A0AA91I5W8_9GAMM</name>
<sequence length="281" mass="30774">MIDQMAGVGLTGLQVSDLIADGKLKRFRPGWEPVKSKKRAWYVLHPFRLDNGDMAYSGAFGWFAGAESYEFAIDVKAIAALSRDERQRLTQAQVEHRQQAEQLRNTEAEQVRAKALKIWNGCNTHGHSVYAQRKRIATIGARFSRGNLVLPVADFDGVLHGLQFIDGDGGKRFLTGTQKRGHFCPVGDISEPFGMIGIAEGYATAVSCHMASKLPVLVAFDAGNLEPVAQAARAQYPTIEIVIFADDDVDNPQNPGRTKAFAAARAVSGRVLFPPHKERAV</sequence>
<dbReference type="InterPro" id="IPR034154">
    <property type="entry name" value="TOPRIM_DnaG/twinkle"/>
</dbReference>
<evidence type="ECO:0000313" key="3">
    <source>
        <dbReference type="Proteomes" id="UP000077734"/>
    </source>
</evidence>
<feature type="domain" description="Toprim" evidence="1">
    <location>
        <begin position="197"/>
        <end position="267"/>
    </location>
</feature>
<evidence type="ECO:0000259" key="1">
    <source>
        <dbReference type="Pfam" id="PF13662"/>
    </source>
</evidence>
<proteinExistence type="predicted"/>
<protein>
    <recommendedName>
        <fullName evidence="1">Toprim domain-containing protein</fullName>
    </recommendedName>
</protein>
<gene>
    <name evidence="2" type="ORF">A1356_00795</name>
</gene>
<dbReference type="InterPro" id="IPR006171">
    <property type="entry name" value="TOPRIM_dom"/>
</dbReference>
<dbReference type="Proteomes" id="UP000077734">
    <property type="component" value="Unassembled WGS sequence"/>
</dbReference>
<dbReference type="AlphaFoldDB" id="A0AA91I5W8"/>
<keyword evidence="3" id="KW-1185">Reference proteome</keyword>
<comment type="caution">
    <text evidence="2">The sequence shown here is derived from an EMBL/GenBank/DDBJ whole genome shotgun (WGS) entry which is preliminary data.</text>
</comment>
<accession>A0AA91I5W8</accession>
<evidence type="ECO:0000313" key="2">
    <source>
        <dbReference type="EMBL" id="OAI25537.1"/>
    </source>
</evidence>
<reference evidence="2 3" key="1">
    <citation type="submission" date="2016-03" db="EMBL/GenBank/DDBJ databases">
        <authorList>
            <person name="Heylen K."/>
            <person name="De Vos P."/>
            <person name="Vekeman B."/>
        </authorList>
    </citation>
    <scope>NUCLEOTIDE SEQUENCE [LARGE SCALE GENOMIC DNA]</scope>
    <source>
        <strain evidence="2 3">R-49807</strain>
    </source>
</reference>
<dbReference type="CDD" id="cd01029">
    <property type="entry name" value="TOPRIM_primases"/>
    <property type="match status" value="1"/>
</dbReference>
<dbReference type="Pfam" id="PF13662">
    <property type="entry name" value="Toprim_4"/>
    <property type="match status" value="1"/>
</dbReference>
<dbReference type="EMBL" id="LUUL01000080">
    <property type="protein sequence ID" value="OAI25537.1"/>
    <property type="molecule type" value="Genomic_DNA"/>
</dbReference>